<comment type="catalytic activity">
    <reaction evidence="4">
        <text>a uridine in RNA = a pseudouridine in RNA</text>
        <dbReference type="Rhea" id="RHEA:48348"/>
        <dbReference type="Rhea" id="RHEA-COMP:12068"/>
        <dbReference type="Rhea" id="RHEA-COMP:12069"/>
        <dbReference type="ChEBI" id="CHEBI:65314"/>
        <dbReference type="ChEBI" id="CHEBI:65315"/>
    </reaction>
</comment>
<dbReference type="InterPro" id="IPR020103">
    <property type="entry name" value="PsdUridine_synth_cat_dom_sf"/>
</dbReference>
<dbReference type="NCBIfam" id="TIGR00005">
    <property type="entry name" value="rluA_subfam"/>
    <property type="match status" value="1"/>
</dbReference>
<proteinExistence type="inferred from homology"/>
<evidence type="ECO:0000256" key="3">
    <source>
        <dbReference type="PIRSR" id="PIRSR606225-1"/>
    </source>
</evidence>
<sequence>MKRDLLDVIHEDEAVVVVNKSPGLLAIPDRFDKSLPDVRSLVLERYGEAFIVHRIDRDTSGLMVVARTAEAHKALNEQFEHQQVRKLYHAILSGVLDRDEIPIDIPLSPDPRRKGLMKPSARGKEAHTVVRSLERFRLATLAECRLITGRQHQIRVHCAAIGFPLLVDKDYGKSSEFLLSAIKRKYNLARNAEERPIIARHTLHAYELTLRHPSTGDSVSWQAPYPKDFAATLQVLRKYAAPYASAFSDDFF</sequence>
<dbReference type="EMBL" id="MKVH01000002">
    <property type="protein sequence ID" value="OJX61098.1"/>
    <property type="molecule type" value="Genomic_DNA"/>
</dbReference>
<dbReference type="PANTHER" id="PTHR21600">
    <property type="entry name" value="MITOCHONDRIAL RNA PSEUDOURIDINE SYNTHASE"/>
    <property type="match status" value="1"/>
</dbReference>
<dbReference type="STRING" id="1895771.BGO89_00420"/>
<name>A0A1M3L6A4_9BACT</name>
<dbReference type="GO" id="GO:0003723">
    <property type="term" value="F:RNA binding"/>
    <property type="evidence" value="ECO:0007669"/>
    <property type="project" value="InterPro"/>
</dbReference>
<dbReference type="SUPFAM" id="SSF55120">
    <property type="entry name" value="Pseudouridine synthase"/>
    <property type="match status" value="1"/>
</dbReference>
<evidence type="ECO:0000259" key="5">
    <source>
        <dbReference type="Pfam" id="PF00849"/>
    </source>
</evidence>
<evidence type="ECO:0000256" key="1">
    <source>
        <dbReference type="ARBA" id="ARBA00010876"/>
    </source>
</evidence>
<dbReference type="InterPro" id="IPR006225">
    <property type="entry name" value="PsdUridine_synth_RluC/D"/>
</dbReference>
<dbReference type="GO" id="GO:0140098">
    <property type="term" value="F:catalytic activity, acting on RNA"/>
    <property type="evidence" value="ECO:0007669"/>
    <property type="project" value="UniProtKB-ARBA"/>
</dbReference>
<reference evidence="6 7" key="1">
    <citation type="submission" date="2016-09" db="EMBL/GenBank/DDBJ databases">
        <title>Genome-resolved meta-omics ties microbial dynamics to process performance in biotechnology for thiocyanate degradation.</title>
        <authorList>
            <person name="Kantor R.S."/>
            <person name="Huddy R.J."/>
            <person name="Iyer R."/>
            <person name="Thomas B.C."/>
            <person name="Brown C.T."/>
            <person name="Anantharaman K."/>
            <person name="Tringe S."/>
            <person name="Hettich R.L."/>
            <person name="Harrison S.T."/>
            <person name="Banfield J.F."/>
        </authorList>
    </citation>
    <scope>NUCLEOTIDE SEQUENCE [LARGE SCALE GENOMIC DNA]</scope>
    <source>
        <strain evidence="6">59-99</strain>
    </source>
</reference>
<comment type="similarity">
    <text evidence="1 4">Belongs to the pseudouridine synthase RluA family.</text>
</comment>
<dbReference type="GO" id="GO:0009982">
    <property type="term" value="F:pseudouridine synthase activity"/>
    <property type="evidence" value="ECO:0007669"/>
    <property type="project" value="InterPro"/>
</dbReference>
<evidence type="ECO:0000256" key="4">
    <source>
        <dbReference type="RuleBase" id="RU362028"/>
    </source>
</evidence>
<organism evidence="6 7">
    <name type="scientific">Candidatus Kapaibacterium thiocyanatum</name>
    <dbReference type="NCBI Taxonomy" id="1895771"/>
    <lineage>
        <taxon>Bacteria</taxon>
        <taxon>Pseudomonadati</taxon>
        <taxon>Candidatus Kapaibacteriota</taxon>
        <taxon>Candidatus Kapaibacteriia</taxon>
        <taxon>Candidatus Kapaibacteriales</taxon>
        <taxon>Candidatus Kapaibacteriaceae</taxon>
        <taxon>Candidatus Kapaibacterium</taxon>
    </lineage>
</organism>
<dbReference type="InterPro" id="IPR006145">
    <property type="entry name" value="PsdUridine_synth_RsuA/RluA"/>
</dbReference>
<feature type="active site" evidence="3">
    <location>
        <position position="56"/>
    </location>
</feature>
<comment type="caution">
    <text evidence="6">The sequence shown here is derived from an EMBL/GenBank/DDBJ whole genome shotgun (WGS) entry which is preliminary data.</text>
</comment>
<dbReference type="Proteomes" id="UP000184233">
    <property type="component" value="Unassembled WGS sequence"/>
</dbReference>
<protein>
    <recommendedName>
        <fullName evidence="4">Pseudouridine synthase</fullName>
        <ecNumber evidence="4">5.4.99.-</ecNumber>
    </recommendedName>
</protein>
<keyword evidence="2 4" id="KW-0413">Isomerase</keyword>
<dbReference type="EC" id="5.4.99.-" evidence="4"/>
<evidence type="ECO:0000256" key="2">
    <source>
        <dbReference type="ARBA" id="ARBA00023235"/>
    </source>
</evidence>
<dbReference type="PROSITE" id="PS01129">
    <property type="entry name" value="PSI_RLU"/>
    <property type="match status" value="1"/>
</dbReference>
<feature type="domain" description="Pseudouridine synthase RsuA/RluA-like" evidence="5">
    <location>
        <begin position="15"/>
        <end position="160"/>
    </location>
</feature>
<dbReference type="Gene3D" id="3.30.2350.10">
    <property type="entry name" value="Pseudouridine synthase"/>
    <property type="match status" value="1"/>
</dbReference>
<evidence type="ECO:0000313" key="7">
    <source>
        <dbReference type="Proteomes" id="UP000184233"/>
    </source>
</evidence>
<accession>A0A1M3L6A4</accession>
<dbReference type="AlphaFoldDB" id="A0A1M3L6A4"/>
<gene>
    <name evidence="6" type="ORF">BGO89_00420</name>
</gene>
<comment type="function">
    <text evidence="4">Responsible for synthesis of pseudouridine from uracil.</text>
</comment>
<evidence type="ECO:0000313" key="6">
    <source>
        <dbReference type="EMBL" id="OJX61098.1"/>
    </source>
</evidence>
<dbReference type="InterPro" id="IPR006224">
    <property type="entry name" value="PsdUridine_synth_RluA-like_CS"/>
</dbReference>
<dbReference type="GO" id="GO:0000455">
    <property type="term" value="P:enzyme-directed rRNA pseudouridine synthesis"/>
    <property type="evidence" value="ECO:0007669"/>
    <property type="project" value="TreeGrafter"/>
</dbReference>
<dbReference type="PANTHER" id="PTHR21600:SF44">
    <property type="entry name" value="RIBOSOMAL LARGE SUBUNIT PSEUDOURIDINE SYNTHASE D"/>
    <property type="match status" value="1"/>
</dbReference>
<dbReference type="InterPro" id="IPR050188">
    <property type="entry name" value="RluA_PseudoU_synthase"/>
</dbReference>
<dbReference type="Pfam" id="PF00849">
    <property type="entry name" value="PseudoU_synth_2"/>
    <property type="match status" value="1"/>
</dbReference>
<dbReference type="CDD" id="cd02869">
    <property type="entry name" value="PseudoU_synth_RluA_like"/>
    <property type="match status" value="1"/>
</dbReference>